<dbReference type="InterPro" id="IPR029044">
    <property type="entry name" value="Nucleotide-diphossugar_trans"/>
</dbReference>
<dbReference type="InterPro" id="IPR001173">
    <property type="entry name" value="Glyco_trans_2-like"/>
</dbReference>
<dbReference type="PANTHER" id="PTHR43685">
    <property type="entry name" value="GLYCOSYLTRANSFERASE"/>
    <property type="match status" value="1"/>
</dbReference>
<proteinExistence type="inferred from homology"/>
<dbReference type="GO" id="GO:0016757">
    <property type="term" value="F:glycosyltransferase activity"/>
    <property type="evidence" value="ECO:0007669"/>
    <property type="project" value="UniProtKB-KW"/>
</dbReference>
<dbReference type="Gene3D" id="3.90.550.10">
    <property type="entry name" value="Spore Coat Polysaccharide Biosynthesis Protein SpsA, Chain A"/>
    <property type="match status" value="1"/>
</dbReference>
<protein>
    <submittedName>
        <fullName evidence="5">Glycosyltransferase EpsE</fullName>
        <ecNumber evidence="5">2.4.-.-</ecNumber>
    </submittedName>
</protein>
<comment type="similarity">
    <text evidence="1">Belongs to the glycosyltransferase 2 family.</text>
</comment>
<evidence type="ECO:0000259" key="4">
    <source>
        <dbReference type="Pfam" id="PF00535"/>
    </source>
</evidence>
<sequence length="267" mass="31151">MKPKVSVIMGIYNCEETLSESIESILTQTYENWELIMCDDASTDNTYNIAKSYEQKYPDKIKILRNEKNMRLAGALNHCLKYVTGKYVARMDGDDMSMPSRFEKQIDFLENNPNLQVVGTGMLSFDEEGDRGVRLADPKPEPNSIVKRNPFCHATIIMRSEAYKALDGYRVCRQTRRMEDLDLWIRFFEKGFRGYNLQEPLYKVRENSDAFKRRKLTYSIDTAGLVYQACRKLQLPVKSYLYVLKPIIAGLTPKYIMNLYHKQQLIK</sequence>
<dbReference type="EMBL" id="JAGGKV010000028">
    <property type="protein sequence ID" value="MBP1967056.1"/>
    <property type="molecule type" value="Genomic_DNA"/>
</dbReference>
<evidence type="ECO:0000313" key="6">
    <source>
        <dbReference type="Proteomes" id="UP001519344"/>
    </source>
</evidence>
<comment type="caution">
    <text evidence="5">The sequence shown here is derived from an EMBL/GenBank/DDBJ whole genome shotgun (WGS) entry which is preliminary data.</text>
</comment>
<dbReference type="InterPro" id="IPR050834">
    <property type="entry name" value="Glycosyltransf_2"/>
</dbReference>
<name>A0ABS4I9L2_9BACL</name>
<dbReference type="SUPFAM" id="SSF53448">
    <property type="entry name" value="Nucleotide-diphospho-sugar transferases"/>
    <property type="match status" value="1"/>
</dbReference>
<accession>A0ABS4I9L2</accession>
<dbReference type="PANTHER" id="PTHR43685:SF5">
    <property type="entry name" value="GLYCOSYLTRANSFERASE EPSE-RELATED"/>
    <property type="match status" value="1"/>
</dbReference>
<dbReference type="RefSeq" id="WP_167052039.1">
    <property type="nucleotide sequence ID" value="NZ_JAAOZR010000001.1"/>
</dbReference>
<dbReference type="Proteomes" id="UP001519344">
    <property type="component" value="Unassembled WGS sequence"/>
</dbReference>
<evidence type="ECO:0000313" key="5">
    <source>
        <dbReference type="EMBL" id="MBP1967056.1"/>
    </source>
</evidence>
<evidence type="ECO:0000256" key="1">
    <source>
        <dbReference type="ARBA" id="ARBA00006739"/>
    </source>
</evidence>
<keyword evidence="2 5" id="KW-0328">Glycosyltransferase</keyword>
<evidence type="ECO:0000256" key="2">
    <source>
        <dbReference type="ARBA" id="ARBA00022676"/>
    </source>
</evidence>
<keyword evidence="6" id="KW-1185">Reference proteome</keyword>
<evidence type="ECO:0000256" key="3">
    <source>
        <dbReference type="ARBA" id="ARBA00022679"/>
    </source>
</evidence>
<keyword evidence="3 5" id="KW-0808">Transferase</keyword>
<dbReference type="EC" id="2.4.-.-" evidence="5"/>
<feature type="domain" description="Glycosyltransferase 2-like" evidence="4">
    <location>
        <begin position="6"/>
        <end position="177"/>
    </location>
</feature>
<gene>
    <name evidence="5" type="ORF">J2Z65_006320</name>
</gene>
<dbReference type="Pfam" id="PF00535">
    <property type="entry name" value="Glycos_transf_2"/>
    <property type="match status" value="1"/>
</dbReference>
<organism evidence="5 6">
    <name type="scientific">Paenibacillus aceris</name>
    <dbReference type="NCBI Taxonomy" id="869555"/>
    <lineage>
        <taxon>Bacteria</taxon>
        <taxon>Bacillati</taxon>
        <taxon>Bacillota</taxon>
        <taxon>Bacilli</taxon>
        <taxon>Bacillales</taxon>
        <taxon>Paenibacillaceae</taxon>
        <taxon>Paenibacillus</taxon>
    </lineage>
</organism>
<reference evidence="5 6" key="1">
    <citation type="submission" date="2021-03" db="EMBL/GenBank/DDBJ databases">
        <title>Genomic Encyclopedia of Type Strains, Phase IV (KMG-IV): sequencing the most valuable type-strain genomes for metagenomic binning, comparative biology and taxonomic classification.</title>
        <authorList>
            <person name="Goeker M."/>
        </authorList>
    </citation>
    <scope>NUCLEOTIDE SEQUENCE [LARGE SCALE GENOMIC DNA]</scope>
    <source>
        <strain evidence="5 6">DSM 24950</strain>
    </source>
</reference>